<protein>
    <recommendedName>
        <fullName evidence="4">Disease resistance N-terminal domain-containing protein</fullName>
    </recommendedName>
</protein>
<evidence type="ECO:0000313" key="5">
    <source>
        <dbReference type="EMBL" id="KAF4346158.1"/>
    </source>
</evidence>
<comment type="caution">
    <text evidence="5">The sequence shown here is derived from an EMBL/GenBank/DDBJ whole genome shotgun (WGS) entry which is preliminary data.</text>
</comment>
<accession>A0A7J6DJ49</accession>
<keyword evidence="3" id="KW-0611">Plant defense</keyword>
<keyword evidence="6" id="KW-1185">Reference proteome</keyword>
<dbReference type="EMBL" id="JAATIQ010001135">
    <property type="protein sequence ID" value="KAF4346158.1"/>
    <property type="molecule type" value="Genomic_DNA"/>
</dbReference>
<evidence type="ECO:0000259" key="4">
    <source>
        <dbReference type="Pfam" id="PF18052"/>
    </source>
</evidence>
<sequence>MAAELVIGGLVSASLNQVFDQLVTMASGMVDLFTGKDEAFLRLMEELKVKMSTADLLLIEAEKKLITDHKVRQWIDDLKNNIYNADDLVYKIQTEALRNELENSEFYGSSSSVAIPTKPLFFTSLETLIIENLEKLEEWSFTEGGAFPRCDCGLLF</sequence>
<dbReference type="InterPro" id="IPR041118">
    <property type="entry name" value="Rx_N"/>
</dbReference>
<dbReference type="Pfam" id="PF18052">
    <property type="entry name" value="Rx_N"/>
    <property type="match status" value="1"/>
</dbReference>
<feature type="domain" description="Disease resistance N-terminal" evidence="4">
    <location>
        <begin position="35"/>
        <end position="103"/>
    </location>
</feature>
<dbReference type="Gene3D" id="1.20.5.4130">
    <property type="match status" value="1"/>
</dbReference>
<name>A0A7J6DJ49_CANSA</name>
<reference evidence="5 6" key="1">
    <citation type="journal article" date="2020" name="bioRxiv">
        <title>Sequence and annotation of 42 cannabis genomes reveals extensive copy number variation in cannabinoid synthesis and pathogen resistance genes.</title>
        <authorList>
            <person name="Mckernan K.J."/>
            <person name="Helbert Y."/>
            <person name="Kane L.T."/>
            <person name="Ebling H."/>
            <person name="Zhang L."/>
            <person name="Liu B."/>
            <person name="Eaton Z."/>
            <person name="Mclaughlin S."/>
            <person name="Kingan S."/>
            <person name="Baybayan P."/>
            <person name="Concepcion G."/>
            <person name="Jordan M."/>
            <person name="Riva A."/>
            <person name="Barbazuk W."/>
            <person name="Harkins T."/>
        </authorList>
    </citation>
    <scope>NUCLEOTIDE SEQUENCE [LARGE SCALE GENOMIC DNA]</scope>
    <source>
        <strain evidence="6">cv. Jamaican Lion 4</strain>
        <tissue evidence="5">Leaf</tissue>
    </source>
</reference>
<dbReference type="Proteomes" id="UP000583929">
    <property type="component" value="Unassembled WGS sequence"/>
</dbReference>
<evidence type="ECO:0000256" key="3">
    <source>
        <dbReference type="ARBA" id="ARBA00022821"/>
    </source>
</evidence>
<keyword evidence="2" id="KW-0547">Nucleotide-binding</keyword>
<proteinExistence type="predicted"/>
<gene>
    <name evidence="5" type="ORF">G4B88_023413</name>
</gene>
<dbReference type="AlphaFoldDB" id="A0A7J6DJ49"/>
<organism evidence="5 6">
    <name type="scientific">Cannabis sativa</name>
    <name type="common">Hemp</name>
    <name type="synonym">Marijuana</name>
    <dbReference type="NCBI Taxonomy" id="3483"/>
    <lineage>
        <taxon>Eukaryota</taxon>
        <taxon>Viridiplantae</taxon>
        <taxon>Streptophyta</taxon>
        <taxon>Embryophyta</taxon>
        <taxon>Tracheophyta</taxon>
        <taxon>Spermatophyta</taxon>
        <taxon>Magnoliopsida</taxon>
        <taxon>eudicotyledons</taxon>
        <taxon>Gunneridae</taxon>
        <taxon>Pentapetalae</taxon>
        <taxon>rosids</taxon>
        <taxon>fabids</taxon>
        <taxon>Rosales</taxon>
        <taxon>Cannabaceae</taxon>
        <taxon>Cannabis</taxon>
    </lineage>
</organism>
<evidence type="ECO:0000256" key="1">
    <source>
        <dbReference type="ARBA" id="ARBA00022737"/>
    </source>
</evidence>
<dbReference type="GO" id="GO:0000166">
    <property type="term" value="F:nucleotide binding"/>
    <property type="evidence" value="ECO:0007669"/>
    <property type="project" value="UniProtKB-KW"/>
</dbReference>
<dbReference type="GO" id="GO:0006952">
    <property type="term" value="P:defense response"/>
    <property type="evidence" value="ECO:0007669"/>
    <property type="project" value="UniProtKB-KW"/>
</dbReference>
<keyword evidence="1" id="KW-0677">Repeat</keyword>
<evidence type="ECO:0000313" key="6">
    <source>
        <dbReference type="Proteomes" id="UP000583929"/>
    </source>
</evidence>
<evidence type="ECO:0000256" key="2">
    <source>
        <dbReference type="ARBA" id="ARBA00022741"/>
    </source>
</evidence>